<proteinExistence type="predicted"/>
<reference evidence="3" key="1">
    <citation type="journal article" date="2024" name="IScience">
        <title>Strigolactones Initiate the Formation of Haustorium-like Structures in Castilleja.</title>
        <authorList>
            <person name="Buerger M."/>
            <person name="Peterson D."/>
            <person name="Chory J."/>
        </authorList>
    </citation>
    <scope>NUCLEOTIDE SEQUENCE [LARGE SCALE GENOMIC DNA]</scope>
</reference>
<evidence type="ECO:0000256" key="1">
    <source>
        <dbReference type="SAM" id="SignalP"/>
    </source>
</evidence>
<protein>
    <submittedName>
        <fullName evidence="2">Uncharacterized protein</fullName>
    </submittedName>
</protein>
<feature type="chain" id="PRO_5044828273" evidence="1">
    <location>
        <begin position="16"/>
        <end position="124"/>
    </location>
</feature>
<keyword evidence="1" id="KW-0732">Signal</keyword>
<feature type="signal peptide" evidence="1">
    <location>
        <begin position="1"/>
        <end position="15"/>
    </location>
</feature>
<gene>
    <name evidence="2" type="ORF">CASFOL_014581</name>
</gene>
<keyword evidence="3" id="KW-1185">Reference proteome</keyword>
<evidence type="ECO:0000313" key="3">
    <source>
        <dbReference type="Proteomes" id="UP001632038"/>
    </source>
</evidence>
<organism evidence="2 3">
    <name type="scientific">Castilleja foliolosa</name>
    <dbReference type="NCBI Taxonomy" id="1961234"/>
    <lineage>
        <taxon>Eukaryota</taxon>
        <taxon>Viridiplantae</taxon>
        <taxon>Streptophyta</taxon>
        <taxon>Embryophyta</taxon>
        <taxon>Tracheophyta</taxon>
        <taxon>Spermatophyta</taxon>
        <taxon>Magnoliopsida</taxon>
        <taxon>eudicotyledons</taxon>
        <taxon>Gunneridae</taxon>
        <taxon>Pentapetalae</taxon>
        <taxon>asterids</taxon>
        <taxon>lamiids</taxon>
        <taxon>Lamiales</taxon>
        <taxon>Orobanchaceae</taxon>
        <taxon>Pedicularideae</taxon>
        <taxon>Castillejinae</taxon>
        <taxon>Castilleja</taxon>
    </lineage>
</organism>
<comment type="caution">
    <text evidence="2">The sequence shown here is derived from an EMBL/GenBank/DDBJ whole genome shotgun (WGS) entry which is preliminary data.</text>
</comment>
<name>A0ABD3DSD6_9LAMI</name>
<dbReference type="Proteomes" id="UP001632038">
    <property type="component" value="Unassembled WGS sequence"/>
</dbReference>
<sequence>MGLLLFIWHLEASLTSKSTLKGPYKMTLKCCGSDVNVLVEYANFNSIVMSIAFCGGFRLRLCYMMTVQCCGHHFWFSYSYMLAVLNKFLSSDLLFLDLGEELSKKQAAQETQMRKLRAQLDQRA</sequence>
<accession>A0ABD3DSD6</accession>
<dbReference type="EMBL" id="JAVIJP010000016">
    <property type="protein sequence ID" value="KAL3643766.1"/>
    <property type="molecule type" value="Genomic_DNA"/>
</dbReference>
<dbReference type="AlphaFoldDB" id="A0ABD3DSD6"/>
<evidence type="ECO:0000313" key="2">
    <source>
        <dbReference type="EMBL" id="KAL3643766.1"/>
    </source>
</evidence>